<comment type="catalytic activity">
    <reaction evidence="6">
        <text>ATP + H2O = ADP + phosphate + H(+)</text>
        <dbReference type="Rhea" id="RHEA:13065"/>
        <dbReference type="ChEBI" id="CHEBI:15377"/>
        <dbReference type="ChEBI" id="CHEBI:15378"/>
        <dbReference type="ChEBI" id="CHEBI:30616"/>
        <dbReference type="ChEBI" id="CHEBI:43474"/>
        <dbReference type="ChEBI" id="CHEBI:456216"/>
        <dbReference type="EC" id="3.6.4.13"/>
    </reaction>
</comment>
<protein>
    <recommendedName>
        <fullName evidence="1">RNA helicase</fullName>
        <ecNumber evidence="1">3.6.4.13</ecNumber>
    </recommendedName>
</protein>
<dbReference type="CDD" id="cd18787">
    <property type="entry name" value="SF2_C_DEAD"/>
    <property type="match status" value="1"/>
</dbReference>
<keyword evidence="14" id="KW-1185">Reference proteome</keyword>
<keyword evidence="5 8" id="KW-0067">ATP-binding</keyword>
<dbReference type="SMART" id="SM00490">
    <property type="entry name" value="HELICc"/>
    <property type="match status" value="1"/>
</dbReference>
<comment type="similarity">
    <text evidence="8">Belongs to the DEAD box helicase family.</text>
</comment>
<sequence length="500" mass="54669">MSEQRATDAAPAAAAAAAAPPLGDRMAFPGTSNLTSDKVTDWAEESMEGQADGASEFQLGSTGLLEPEFDVNVKLTDLQANPDDPLYSIKDFSDLNLSDDLQKGIATLSFHKPSKIQERALPLLLKDPPTNLIGQSQSGTGKTAAFVLNILSRVDLTLRSPQAIVLAPSRELARQICGVVQIMGQHMQGLETYQAVPDPSMRGKEVHGHVIVGTPGTVMDLIGRKQLKAQAIKILVLDEADNMLDQQGLGNQCKRVKGLLPRNIQTVLFSATFPQQVLAFAELFAPNANRITLQQTELTVKGIKQMYLDVSQDSDKYDALIKFYGLMTIASSIIFVKRRDTAAELQQRMTSEGHHVVTLTGGLEGVERDRVIDSFREGKAKVLITTNVLARGIDVQSVTMVINYDIPDRPDPSGGRRPLPDAETFLHRVGRTGRFGKVGVALTLVHDQQSWSMFKSICEELHINPTKLDTEDWDEVERVVKSIIKSSRNSKSTTEVGMEG</sequence>
<dbReference type="GeneID" id="95978697"/>
<dbReference type="PROSITE" id="PS51195">
    <property type="entry name" value="Q_MOTIF"/>
    <property type="match status" value="1"/>
</dbReference>
<evidence type="ECO:0000256" key="7">
    <source>
        <dbReference type="PROSITE-ProRule" id="PRU00552"/>
    </source>
</evidence>
<proteinExistence type="inferred from homology"/>
<dbReference type="Pfam" id="PF00270">
    <property type="entry name" value="DEAD"/>
    <property type="match status" value="1"/>
</dbReference>
<evidence type="ECO:0000256" key="9">
    <source>
        <dbReference type="SAM" id="MobiDB-lite"/>
    </source>
</evidence>
<evidence type="ECO:0000256" key="1">
    <source>
        <dbReference type="ARBA" id="ARBA00012552"/>
    </source>
</evidence>
<accession>A0ABR3P4N9</accession>
<evidence type="ECO:0000259" key="11">
    <source>
        <dbReference type="PROSITE" id="PS51194"/>
    </source>
</evidence>
<evidence type="ECO:0000256" key="4">
    <source>
        <dbReference type="ARBA" id="ARBA00022806"/>
    </source>
</evidence>
<dbReference type="PROSITE" id="PS00039">
    <property type="entry name" value="DEAD_ATP_HELICASE"/>
    <property type="match status" value="1"/>
</dbReference>
<dbReference type="SUPFAM" id="SSF52540">
    <property type="entry name" value="P-loop containing nucleoside triphosphate hydrolases"/>
    <property type="match status" value="1"/>
</dbReference>
<keyword evidence="3 8" id="KW-0378">Hydrolase</keyword>
<reference evidence="13 14" key="1">
    <citation type="submission" date="2024-07" db="EMBL/GenBank/DDBJ databases">
        <title>Draft sequence of the Neodothiora populina.</title>
        <authorList>
            <person name="Drown D.D."/>
            <person name="Schuette U.S."/>
            <person name="Buechlein A.B."/>
            <person name="Rusch D.R."/>
            <person name="Winton L.W."/>
            <person name="Adams G.A."/>
        </authorList>
    </citation>
    <scope>NUCLEOTIDE SEQUENCE [LARGE SCALE GENOMIC DNA]</scope>
    <source>
        <strain evidence="13 14">CPC 39397</strain>
    </source>
</reference>
<dbReference type="SMART" id="SM00487">
    <property type="entry name" value="DEXDc"/>
    <property type="match status" value="1"/>
</dbReference>
<feature type="domain" description="DEAD-box RNA helicase Q" evidence="12">
    <location>
        <begin position="90"/>
        <end position="118"/>
    </location>
</feature>
<dbReference type="InterPro" id="IPR014001">
    <property type="entry name" value="Helicase_ATP-bd"/>
</dbReference>
<evidence type="ECO:0000256" key="8">
    <source>
        <dbReference type="RuleBase" id="RU000492"/>
    </source>
</evidence>
<dbReference type="PROSITE" id="PS51192">
    <property type="entry name" value="HELICASE_ATP_BIND_1"/>
    <property type="match status" value="1"/>
</dbReference>
<dbReference type="PROSITE" id="PS51194">
    <property type="entry name" value="HELICASE_CTER"/>
    <property type="match status" value="1"/>
</dbReference>
<keyword evidence="2 8" id="KW-0547">Nucleotide-binding</keyword>
<evidence type="ECO:0000313" key="14">
    <source>
        <dbReference type="Proteomes" id="UP001562354"/>
    </source>
</evidence>
<feature type="region of interest" description="Disordered" evidence="9">
    <location>
        <begin position="1"/>
        <end position="52"/>
    </location>
</feature>
<dbReference type="Pfam" id="PF00271">
    <property type="entry name" value="Helicase_C"/>
    <property type="match status" value="1"/>
</dbReference>
<feature type="short sequence motif" description="Q motif" evidence="7">
    <location>
        <begin position="90"/>
        <end position="118"/>
    </location>
</feature>
<dbReference type="EC" id="3.6.4.13" evidence="1"/>
<evidence type="ECO:0000256" key="5">
    <source>
        <dbReference type="ARBA" id="ARBA00022840"/>
    </source>
</evidence>
<evidence type="ECO:0000259" key="10">
    <source>
        <dbReference type="PROSITE" id="PS51192"/>
    </source>
</evidence>
<dbReference type="InterPro" id="IPR000629">
    <property type="entry name" value="RNA-helicase_DEAD-box_CS"/>
</dbReference>
<dbReference type="CDD" id="cd17963">
    <property type="entry name" value="DEADc_DDX19_DDX25"/>
    <property type="match status" value="1"/>
</dbReference>
<dbReference type="Proteomes" id="UP001562354">
    <property type="component" value="Unassembled WGS sequence"/>
</dbReference>
<feature type="domain" description="Helicase C-terminal" evidence="11">
    <location>
        <begin position="302"/>
        <end position="484"/>
    </location>
</feature>
<comment type="caution">
    <text evidence="13">The sequence shown here is derived from an EMBL/GenBank/DDBJ whole genome shotgun (WGS) entry which is preliminary data.</text>
</comment>
<dbReference type="EMBL" id="JBFMKM010000016">
    <property type="protein sequence ID" value="KAL1297472.1"/>
    <property type="molecule type" value="Genomic_DNA"/>
</dbReference>
<gene>
    <name evidence="13" type="ORF">AAFC00_004997</name>
</gene>
<dbReference type="PANTHER" id="PTHR47958">
    <property type="entry name" value="ATP-DEPENDENT RNA HELICASE DBP3"/>
    <property type="match status" value="1"/>
</dbReference>
<dbReference type="RefSeq" id="XP_069197154.1">
    <property type="nucleotide sequence ID" value="XM_069344720.1"/>
</dbReference>
<feature type="compositionally biased region" description="Low complexity" evidence="9">
    <location>
        <begin position="9"/>
        <end position="21"/>
    </location>
</feature>
<evidence type="ECO:0000313" key="13">
    <source>
        <dbReference type="EMBL" id="KAL1297472.1"/>
    </source>
</evidence>
<dbReference type="InterPro" id="IPR014014">
    <property type="entry name" value="RNA_helicase_DEAD_Q_motif"/>
</dbReference>
<name>A0ABR3P4N9_9PEZI</name>
<dbReference type="Gene3D" id="3.40.50.300">
    <property type="entry name" value="P-loop containing nucleotide triphosphate hydrolases"/>
    <property type="match status" value="2"/>
</dbReference>
<keyword evidence="4 8" id="KW-0347">Helicase</keyword>
<evidence type="ECO:0000256" key="2">
    <source>
        <dbReference type="ARBA" id="ARBA00022741"/>
    </source>
</evidence>
<feature type="domain" description="Helicase ATP-binding" evidence="10">
    <location>
        <begin position="123"/>
        <end position="291"/>
    </location>
</feature>
<organism evidence="13 14">
    <name type="scientific">Neodothiora populina</name>
    <dbReference type="NCBI Taxonomy" id="2781224"/>
    <lineage>
        <taxon>Eukaryota</taxon>
        <taxon>Fungi</taxon>
        <taxon>Dikarya</taxon>
        <taxon>Ascomycota</taxon>
        <taxon>Pezizomycotina</taxon>
        <taxon>Dothideomycetes</taxon>
        <taxon>Dothideomycetidae</taxon>
        <taxon>Dothideales</taxon>
        <taxon>Dothioraceae</taxon>
        <taxon>Neodothiora</taxon>
    </lineage>
</organism>
<dbReference type="InterPro" id="IPR001650">
    <property type="entry name" value="Helicase_C-like"/>
</dbReference>
<dbReference type="InterPro" id="IPR027417">
    <property type="entry name" value="P-loop_NTPase"/>
</dbReference>
<evidence type="ECO:0000256" key="3">
    <source>
        <dbReference type="ARBA" id="ARBA00022801"/>
    </source>
</evidence>
<dbReference type="InterPro" id="IPR011545">
    <property type="entry name" value="DEAD/DEAH_box_helicase_dom"/>
</dbReference>
<evidence type="ECO:0000259" key="12">
    <source>
        <dbReference type="PROSITE" id="PS51195"/>
    </source>
</evidence>
<evidence type="ECO:0000256" key="6">
    <source>
        <dbReference type="ARBA" id="ARBA00047984"/>
    </source>
</evidence>